<dbReference type="SUPFAM" id="SSF81383">
    <property type="entry name" value="F-box domain"/>
    <property type="match status" value="1"/>
</dbReference>
<dbReference type="AlphaFoldDB" id="A0A384JBP3"/>
<feature type="domain" description="F-box" evidence="1">
    <location>
        <begin position="29"/>
        <end position="78"/>
    </location>
</feature>
<dbReference type="PROSITE" id="PS50181">
    <property type="entry name" value="FBOX"/>
    <property type="match status" value="1"/>
</dbReference>
<dbReference type="KEGG" id="bfu:BCIN_03g01630"/>
<accession>A0A384JBP3</accession>
<dbReference type="EMBL" id="CP009807">
    <property type="protein sequence ID" value="ATZ47882.1"/>
    <property type="molecule type" value="Genomic_DNA"/>
</dbReference>
<evidence type="ECO:0000313" key="2">
    <source>
        <dbReference type="EMBL" id="ATZ47882.1"/>
    </source>
</evidence>
<dbReference type="VEuPathDB" id="FungiDB:Bcin03g01630"/>
<reference evidence="2 3" key="2">
    <citation type="journal article" date="2012" name="Eukaryot. Cell">
        <title>Genome update of Botrytis cinerea strains B05.10 and T4.</title>
        <authorList>
            <person name="Staats M."/>
            <person name="van Kan J.A."/>
        </authorList>
    </citation>
    <scope>NUCLEOTIDE SEQUENCE [LARGE SCALE GENOMIC DNA]</scope>
    <source>
        <strain evidence="2 3">B05.10</strain>
    </source>
</reference>
<dbReference type="InterPro" id="IPR001810">
    <property type="entry name" value="F-box_dom"/>
</dbReference>
<dbReference type="InterPro" id="IPR036047">
    <property type="entry name" value="F-box-like_dom_sf"/>
</dbReference>
<proteinExistence type="predicted"/>
<dbReference type="Proteomes" id="UP000001798">
    <property type="component" value="Chromosome 3"/>
</dbReference>
<reference evidence="2 3" key="1">
    <citation type="journal article" date="2011" name="PLoS Genet.">
        <title>Genomic analysis of the necrotrophic fungal pathogens Sclerotinia sclerotiorum and Botrytis cinerea.</title>
        <authorList>
            <person name="Amselem J."/>
            <person name="Cuomo C.A."/>
            <person name="van Kan J.A."/>
            <person name="Viaud M."/>
            <person name="Benito E.P."/>
            <person name="Couloux A."/>
            <person name="Coutinho P.M."/>
            <person name="de Vries R.P."/>
            <person name="Dyer P.S."/>
            <person name="Fillinger S."/>
            <person name="Fournier E."/>
            <person name="Gout L."/>
            <person name="Hahn M."/>
            <person name="Kohn L."/>
            <person name="Lapalu N."/>
            <person name="Plummer K.M."/>
            <person name="Pradier J.M."/>
            <person name="Quevillon E."/>
            <person name="Sharon A."/>
            <person name="Simon A."/>
            <person name="ten Have A."/>
            <person name="Tudzynski B."/>
            <person name="Tudzynski P."/>
            <person name="Wincker P."/>
            <person name="Andrew M."/>
            <person name="Anthouard V."/>
            <person name="Beever R.E."/>
            <person name="Beffa R."/>
            <person name="Benoit I."/>
            <person name="Bouzid O."/>
            <person name="Brault B."/>
            <person name="Chen Z."/>
            <person name="Choquer M."/>
            <person name="Collemare J."/>
            <person name="Cotton P."/>
            <person name="Danchin E.G."/>
            <person name="Da Silva C."/>
            <person name="Gautier A."/>
            <person name="Giraud C."/>
            <person name="Giraud T."/>
            <person name="Gonzalez C."/>
            <person name="Grossetete S."/>
            <person name="Guldener U."/>
            <person name="Henrissat B."/>
            <person name="Howlett B.J."/>
            <person name="Kodira C."/>
            <person name="Kretschmer M."/>
            <person name="Lappartient A."/>
            <person name="Leroch M."/>
            <person name="Levis C."/>
            <person name="Mauceli E."/>
            <person name="Neuveglise C."/>
            <person name="Oeser B."/>
            <person name="Pearson M."/>
            <person name="Poulain J."/>
            <person name="Poussereau N."/>
            <person name="Quesneville H."/>
            <person name="Rascle C."/>
            <person name="Schumacher J."/>
            <person name="Segurens B."/>
            <person name="Sexton A."/>
            <person name="Silva E."/>
            <person name="Sirven C."/>
            <person name="Soanes D.M."/>
            <person name="Talbot N.J."/>
            <person name="Templeton M."/>
            <person name="Yandava C."/>
            <person name="Yarden O."/>
            <person name="Zeng Q."/>
            <person name="Rollins J.A."/>
            <person name="Lebrun M.H."/>
            <person name="Dickman M."/>
        </authorList>
    </citation>
    <scope>NUCLEOTIDE SEQUENCE [LARGE SCALE GENOMIC DNA]</scope>
    <source>
        <strain evidence="2 3">B05.10</strain>
    </source>
</reference>
<reference evidence="2 3" key="3">
    <citation type="journal article" date="2017" name="Mol. Plant Pathol.">
        <title>A gapless genome sequence of the fungus Botrytis cinerea.</title>
        <authorList>
            <person name="Van Kan J.A."/>
            <person name="Stassen J.H."/>
            <person name="Mosbach A."/>
            <person name="Van Der Lee T.A."/>
            <person name="Faino L."/>
            <person name="Farmer A.D."/>
            <person name="Papasotiriou D.G."/>
            <person name="Zhou S."/>
            <person name="Seidl M.F."/>
            <person name="Cottam E."/>
            <person name="Edel D."/>
            <person name="Hahn M."/>
            <person name="Schwartz D.C."/>
            <person name="Dietrich R.A."/>
            <person name="Widdison S."/>
            <person name="Scalliet G."/>
        </authorList>
    </citation>
    <scope>NUCLEOTIDE SEQUENCE [LARGE SCALE GENOMIC DNA]</scope>
    <source>
        <strain evidence="2 3">B05.10</strain>
    </source>
</reference>
<name>A0A384JBP3_BOTFB</name>
<dbReference type="RefSeq" id="XP_024547535.1">
    <property type="nucleotide sequence ID" value="XM_024691763.1"/>
</dbReference>
<dbReference type="GeneID" id="36394005"/>
<gene>
    <name evidence="2" type="ORF">BCIN_03g01630</name>
</gene>
<keyword evidence="3" id="KW-1185">Reference proteome</keyword>
<protein>
    <recommendedName>
        <fullName evidence="1">F-box domain-containing protein</fullName>
    </recommendedName>
</protein>
<evidence type="ECO:0000259" key="1">
    <source>
        <dbReference type="PROSITE" id="PS50181"/>
    </source>
</evidence>
<dbReference type="OrthoDB" id="3541994at2759"/>
<organism evidence="2 3">
    <name type="scientific">Botryotinia fuckeliana (strain B05.10)</name>
    <name type="common">Noble rot fungus</name>
    <name type="synonym">Botrytis cinerea</name>
    <dbReference type="NCBI Taxonomy" id="332648"/>
    <lineage>
        <taxon>Eukaryota</taxon>
        <taxon>Fungi</taxon>
        <taxon>Dikarya</taxon>
        <taxon>Ascomycota</taxon>
        <taxon>Pezizomycotina</taxon>
        <taxon>Leotiomycetes</taxon>
        <taxon>Helotiales</taxon>
        <taxon>Sclerotiniaceae</taxon>
        <taxon>Botrytis</taxon>
    </lineage>
</organism>
<evidence type="ECO:0000313" key="3">
    <source>
        <dbReference type="Proteomes" id="UP000001798"/>
    </source>
</evidence>
<sequence>MAILVAYLNLQNSLLPQVMTGRICANTDIMSMLSLPREMHILLGEHLDIKTLACLVRICRGFRDVFTPMLYARWYSRLILDGLRGSVTFPLSSNISLAKEVEIEIVGWDETDDGEDQEDEEVQRYREERISQVKNTCADHITRAVELGADQ</sequence>